<evidence type="ECO:0000313" key="2">
    <source>
        <dbReference type="EMBL" id="KAL1512620.1"/>
    </source>
</evidence>
<name>A0ABD1F4W9_HYPHA</name>
<feature type="region of interest" description="Disordered" evidence="1">
    <location>
        <begin position="1"/>
        <end position="91"/>
    </location>
</feature>
<gene>
    <name evidence="2" type="ORF">ABEB36_002183</name>
</gene>
<comment type="caution">
    <text evidence="2">The sequence shown here is derived from an EMBL/GenBank/DDBJ whole genome shotgun (WGS) entry which is preliminary data.</text>
</comment>
<keyword evidence="3" id="KW-1185">Reference proteome</keyword>
<accession>A0ABD1F4W9</accession>
<dbReference type="AlphaFoldDB" id="A0ABD1F4W9"/>
<reference evidence="2 3" key="1">
    <citation type="submission" date="2024-05" db="EMBL/GenBank/DDBJ databases">
        <title>Genetic variation in Jamaican populations of the coffee berry borer (Hypothenemus hampei).</title>
        <authorList>
            <person name="Errbii M."/>
            <person name="Myrie A."/>
        </authorList>
    </citation>
    <scope>NUCLEOTIDE SEQUENCE [LARGE SCALE GENOMIC DNA]</scope>
    <source>
        <strain evidence="2">JA-Hopewell-2020-01-JO</strain>
        <tissue evidence="2">Whole body</tissue>
    </source>
</reference>
<evidence type="ECO:0000256" key="1">
    <source>
        <dbReference type="SAM" id="MobiDB-lite"/>
    </source>
</evidence>
<evidence type="ECO:0000313" key="3">
    <source>
        <dbReference type="Proteomes" id="UP001566132"/>
    </source>
</evidence>
<dbReference type="EMBL" id="JBDJPC010000002">
    <property type="protein sequence ID" value="KAL1512620.1"/>
    <property type="molecule type" value="Genomic_DNA"/>
</dbReference>
<protein>
    <submittedName>
        <fullName evidence="2">Uncharacterized protein</fullName>
    </submittedName>
</protein>
<dbReference type="Proteomes" id="UP001566132">
    <property type="component" value="Unassembled WGS sequence"/>
</dbReference>
<sequence>MRRDTQRGEGERERAEDGGGGGGGDGQAIVHMPKWSGEKGGLKLLPLGRPRTNEQQKPYTPRGEVGGLEDPPKRLAAKFNQSPEGGSAREEVEERLGAALLANSEEKRAVVPFRGGQANGNYG</sequence>
<proteinExistence type="predicted"/>
<feature type="compositionally biased region" description="Basic and acidic residues" evidence="1">
    <location>
        <begin position="1"/>
        <end position="17"/>
    </location>
</feature>
<organism evidence="2 3">
    <name type="scientific">Hypothenemus hampei</name>
    <name type="common">Coffee berry borer</name>
    <dbReference type="NCBI Taxonomy" id="57062"/>
    <lineage>
        <taxon>Eukaryota</taxon>
        <taxon>Metazoa</taxon>
        <taxon>Ecdysozoa</taxon>
        <taxon>Arthropoda</taxon>
        <taxon>Hexapoda</taxon>
        <taxon>Insecta</taxon>
        <taxon>Pterygota</taxon>
        <taxon>Neoptera</taxon>
        <taxon>Endopterygota</taxon>
        <taxon>Coleoptera</taxon>
        <taxon>Polyphaga</taxon>
        <taxon>Cucujiformia</taxon>
        <taxon>Curculionidae</taxon>
        <taxon>Scolytinae</taxon>
        <taxon>Hypothenemus</taxon>
    </lineage>
</organism>